<evidence type="ECO:0000313" key="1">
    <source>
        <dbReference type="EMBL" id="TFD85003.1"/>
    </source>
</evidence>
<dbReference type="RefSeq" id="WP_134642316.1">
    <property type="nucleotide sequence ID" value="NZ_SOHM01000039.1"/>
</dbReference>
<dbReference type="Proteomes" id="UP000298468">
    <property type="component" value="Unassembled WGS sequence"/>
</dbReference>
<proteinExistence type="predicted"/>
<dbReference type="AlphaFoldDB" id="A0A4R9BHP7"/>
<dbReference type="EMBL" id="SOHM01000039">
    <property type="protein sequence ID" value="TFD85003.1"/>
    <property type="molecule type" value="Genomic_DNA"/>
</dbReference>
<accession>A0A4R9BHP7</accession>
<sequence length="67" mass="7514">MAKATMAELLARLDSNPVTGIPTMQNIVDAYRAGLIDNNEAKRLQDSVTKREKRITDDYLRSQGYDA</sequence>
<evidence type="ECO:0000313" key="2">
    <source>
        <dbReference type="Proteomes" id="UP000298468"/>
    </source>
</evidence>
<gene>
    <name evidence="1" type="ORF">E3T61_18460</name>
</gene>
<name>A0A4R9BHP7_9MICO</name>
<protein>
    <submittedName>
        <fullName evidence="1">Uncharacterized protein</fullName>
    </submittedName>
</protein>
<keyword evidence="2" id="KW-1185">Reference proteome</keyword>
<comment type="caution">
    <text evidence="1">The sequence shown here is derived from an EMBL/GenBank/DDBJ whole genome shotgun (WGS) entry which is preliminary data.</text>
</comment>
<reference evidence="1 2" key="1">
    <citation type="submission" date="2019-03" db="EMBL/GenBank/DDBJ databases">
        <title>Genomics of glacier-inhabiting Cryobacterium strains.</title>
        <authorList>
            <person name="Liu Q."/>
            <person name="Xin Y.-H."/>
        </authorList>
    </citation>
    <scope>NUCLEOTIDE SEQUENCE [LARGE SCALE GENOMIC DNA]</scope>
    <source>
        <strain evidence="1 2">Sr59</strain>
    </source>
</reference>
<organism evidence="1 2">
    <name type="scientific">Cryobacterium lactosi</name>
    <dbReference type="NCBI Taxonomy" id="1259202"/>
    <lineage>
        <taxon>Bacteria</taxon>
        <taxon>Bacillati</taxon>
        <taxon>Actinomycetota</taxon>
        <taxon>Actinomycetes</taxon>
        <taxon>Micrococcales</taxon>
        <taxon>Microbacteriaceae</taxon>
        <taxon>Cryobacterium</taxon>
    </lineage>
</organism>